<keyword evidence="4 6" id="KW-0472">Membrane</keyword>
<feature type="transmembrane region" description="Helical" evidence="6">
    <location>
        <begin position="221"/>
        <end position="240"/>
    </location>
</feature>
<evidence type="ECO:0000256" key="4">
    <source>
        <dbReference type="ARBA" id="ARBA00023136"/>
    </source>
</evidence>
<feature type="transmembrane region" description="Helical" evidence="6">
    <location>
        <begin position="261"/>
        <end position="279"/>
    </location>
</feature>
<protein>
    <submittedName>
        <fullName evidence="9">NADH:ubiquinone oxidoreductase subunit L</fullName>
    </submittedName>
</protein>
<name>A0A8J2UD91_9BACT</name>
<dbReference type="EMBL" id="BMJC01000002">
    <property type="protein sequence ID" value="GGB00526.1"/>
    <property type="molecule type" value="Genomic_DNA"/>
</dbReference>
<keyword evidence="2 5" id="KW-0812">Transmembrane</keyword>
<accession>A0A8J2UD91</accession>
<dbReference type="Pfam" id="PF00662">
    <property type="entry name" value="Proton_antipo_N"/>
    <property type="match status" value="1"/>
</dbReference>
<feature type="transmembrane region" description="Helical" evidence="6">
    <location>
        <begin position="429"/>
        <end position="452"/>
    </location>
</feature>
<evidence type="ECO:0000259" key="8">
    <source>
        <dbReference type="Pfam" id="PF00662"/>
    </source>
</evidence>
<gene>
    <name evidence="9" type="primary">nuoL</name>
    <name evidence="9" type="ORF">GCM10011511_24750</name>
</gene>
<feature type="transmembrane region" description="Helical" evidence="6">
    <location>
        <begin position="6"/>
        <end position="22"/>
    </location>
</feature>
<dbReference type="InterPro" id="IPR001750">
    <property type="entry name" value="ND/Mrp_TM"/>
</dbReference>
<feature type="transmembrane region" description="Helical" evidence="6">
    <location>
        <begin position="347"/>
        <end position="365"/>
    </location>
</feature>
<dbReference type="PRINTS" id="PR01435">
    <property type="entry name" value="NPOXDRDTASE5"/>
</dbReference>
<dbReference type="InterPro" id="IPR001516">
    <property type="entry name" value="Proton_antipo_N"/>
</dbReference>
<dbReference type="RefSeq" id="WP_188931940.1">
    <property type="nucleotide sequence ID" value="NZ_BMJC01000002.1"/>
</dbReference>
<dbReference type="Proteomes" id="UP000607559">
    <property type="component" value="Unassembled WGS sequence"/>
</dbReference>
<dbReference type="Gene3D" id="1.20.5.2700">
    <property type="match status" value="1"/>
</dbReference>
<dbReference type="Pfam" id="PF00361">
    <property type="entry name" value="Proton_antipo_M"/>
    <property type="match status" value="1"/>
</dbReference>
<feature type="domain" description="NADH-Ubiquinone oxidoreductase (complex I) chain 5 N-terminal" evidence="8">
    <location>
        <begin position="79"/>
        <end position="129"/>
    </location>
</feature>
<reference evidence="9" key="1">
    <citation type="journal article" date="2014" name="Int. J. Syst. Evol. Microbiol.">
        <title>Complete genome sequence of Corynebacterium casei LMG S-19264T (=DSM 44701T), isolated from a smear-ripened cheese.</title>
        <authorList>
            <consortium name="US DOE Joint Genome Institute (JGI-PGF)"/>
            <person name="Walter F."/>
            <person name="Albersmeier A."/>
            <person name="Kalinowski J."/>
            <person name="Ruckert C."/>
        </authorList>
    </citation>
    <scope>NUCLEOTIDE SEQUENCE</scope>
    <source>
        <strain evidence="9">CGMCC 1.15448</strain>
    </source>
</reference>
<feature type="transmembrane region" description="Helical" evidence="6">
    <location>
        <begin position="29"/>
        <end position="53"/>
    </location>
</feature>
<feature type="transmembrane region" description="Helical" evidence="6">
    <location>
        <begin position="95"/>
        <end position="114"/>
    </location>
</feature>
<dbReference type="GO" id="GO:0016020">
    <property type="term" value="C:membrane"/>
    <property type="evidence" value="ECO:0007669"/>
    <property type="project" value="UniProtKB-SubCell"/>
</dbReference>
<feature type="transmembrane region" description="Helical" evidence="6">
    <location>
        <begin position="516"/>
        <end position="536"/>
    </location>
</feature>
<dbReference type="PRINTS" id="PR01434">
    <property type="entry name" value="NADHDHGNASE5"/>
</dbReference>
<sequence length="636" mass="68491">MNELAYIPALPLLGFLVLALGGRRMSQKAVAITGAGSVCAAALLTMVLCGQFFGSGAVGAAAGHASPASVHYDLQLGQWFHAGALSISFGLRVDSLSLVFMFIITFVGALIHLYSTAFMRGDRDYARFFACMNLFVCAMLILVMADNLVLLYLGWEGVGLCSYLLIGFWYDSPANCLAANKAFIITRIGDTALLIGLFLLFKELATLDIAAILRQSPGHFRLGSPVITLIALLFLAGGMGKSAQLPLQTWLPDAMAGPSPVSALIHAATMVTAGVYLIARMHVLFQLSPLAMTVTAITGALTLLVAACSAMVQTDIKRILAYSTISQIGYMFLALGVGAYGAAIFHFFTHAFFKALLFLAAGAVIESLHHEHNIFRMGGLKDKLPVVYWTFLAGAASLAALPLVSAGFYSKEQILWYAWRAANGGTALWLAALAGAVITAFYSTRLLLVVFWGEAKTSVSSRPGRLITIPLIILAFLSLTAGFVEWPHNLLPVHLFSGFLQSVLPAPATRSGGETIGQLLAVMATLAGIGVGYQLYHRQPEIGIITRWQQRPLAAAIRNFLFGGWGFDRLYDTLFVRPLVSITRLNRADIFDQLYVAVVRAARTGHRLLSASQNGSLRWYAVGVLMGILFILTLLL</sequence>
<evidence type="ECO:0000256" key="3">
    <source>
        <dbReference type="ARBA" id="ARBA00022989"/>
    </source>
</evidence>
<dbReference type="GO" id="GO:0003954">
    <property type="term" value="F:NADH dehydrogenase activity"/>
    <property type="evidence" value="ECO:0007669"/>
    <property type="project" value="TreeGrafter"/>
</dbReference>
<feature type="transmembrane region" description="Helical" evidence="6">
    <location>
        <begin position="291"/>
        <end position="312"/>
    </location>
</feature>
<evidence type="ECO:0000259" key="7">
    <source>
        <dbReference type="Pfam" id="PF00361"/>
    </source>
</evidence>
<comment type="caution">
    <text evidence="9">The sequence shown here is derived from an EMBL/GenBank/DDBJ whole genome shotgun (WGS) entry which is preliminary data.</text>
</comment>
<keyword evidence="3 6" id="KW-1133">Transmembrane helix</keyword>
<proteinExistence type="predicted"/>
<evidence type="ECO:0000256" key="1">
    <source>
        <dbReference type="ARBA" id="ARBA00004127"/>
    </source>
</evidence>
<feature type="domain" description="NADH:quinone oxidoreductase/Mrp antiporter transmembrane" evidence="7">
    <location>
        <begin position="145"/>
        <end position="439"/>
    </location>
</feature>
<dbReference type="PANTHER" id="PTHR42829">
    <property type="entry name" value="NADH-UBIQUINONE OXIDOREDUCTASE CHAIN 5"/>
    <property type="match status" value="1"/>
</dbReference>
<evidence type="ECO:0000256" key="5">
    <source>
        <dbReference type="RuleBase" id="RU000320"/>
    </source>
</evidence>
<feature type="transmembrane region" description="Helical" evidence="6">
    <location>
        <begin position="319"/>
        <end position="341"/>
    </location>
</feature>
<dbReference type="NCBIfam" id="TIGR01974">
    <property type="entry name" value="NDH_I_L"/>
    <property type="match status" value="1"/>
</dbReference>
<feature type="transmembrane region" description="Helical" evidence="6">
    <location>
        <begin position="386"/>
        <end position="409"/>
    </location>
</feature>
<feature type="transmembrane region" description="Helical" evidence="6">
    <location>
        <begin position="464"/>
        <end position="484"/>
    </location>
</feature>
<feature type="transmembrane region" description="Helical" evidence="6">
    <location>
        <begin position="126"/>
        <end position="145"/>
    </location>
</feature>
<keyword evidence="10" id="KW-1185">Reference proteome</keyword>
<dbReference type="InterPro" id="IPR003945">
    <property type="entry name" value="NU5C-like"/>
</dbReference>
<evidence type="ECO:0000256" key="2">
    <source>
        <dbReference type="ARBA" id="ARBA00022692"/>
    </source>
</evidence>
<evidence type="ECO:0000313" key="10">
    <source>
        <dbReference type="Proteomes" id="UP000607559"/>
    </source>
</evidence>
<dbReference type="PANTHER" id="PTHR42829:SF2">
    <property type="entry name" value="NADH-UBIQUINONE OXIDOREDUCTASE CHAIN 5"/>
    <property type="match status" value="1"/>
</dbReference>
<feature type="transmembrane region" description="Helical" evidence="6">
    <location>
        <begin position="617"/>
        <end position="635"/>
    </location>
</feature>
<dbReference type="GO" id="GO:0015990">
    <property type="term" value="P:electron transport coupled proton transport"/>
    <property type="evidence" value="ECO:0007669"/>
    <property type="project" value="TreeGrafter"/>
</dbReference>
<dbReference type="GO" id="GO:0012505">
    <property type="term" value="C:endomembrane system"/>
    <property type="evidence" value="ECO:0007669"/>
    <property type="project" value="UniProtKB-SubCell"/>
</dbReference>
<evidence type="ECO:0000313" key="9">
    <source>
        <dbReference type="EMBL" id="GGB00526.1"/>
    </source>
</evidence>
<dbReference type="GO" id="GO:0008137">
    <property type="term" value="F:NADH dehydrogenase (ubiquinone) activity"/>
    <property type="evidence" value="ECO:0007669"/>
    <property type="project" value="InterPro"/>
</dbReference>
<comment type="subcellular location">
    <subcellularLocation>
        <location evidence="1">Endomembrane system</location>
        <topology evidence="1">Multi-pass membrane protein</topology>
    </subcellularLocation>
    <subcellularLocation>
        <location evidence="5">Membrane</location>
        <topology evidence="5">Multi-pass membrane protein</topology>
    </subcellularLocation>
</comment>
<dbReference type="GO" id="GO:0042773">
    <property type="term" value="P:ATP synthesis coupled electron transport"/>
    <property type="evidence" value="ECO:0007669"/>
    <property type="project" value="InterPro"/>
</dbReference>
<dbReference type="NCBIfam" id="NF005141">
    <property type="entry name" value="PRK06590.1"/>
    <property type="match status" value="1"/>
</dbReference>
<dbReference type="InterPro" id="IPR018393">
    <property type="entry name" value="NADHpl_OxRdtase_5_subgr"/>
</dbReference>
<organism evidence="9 10">
    <name type="scientific">Puia dinghuensis</name>
    <dbReference type="NCBI Taxonomy" id="1792502"/>
    <lineage>
        <taxon>Bacteria</taxon>
        <taxon>Pseudomonadati</taxon>
        <taxon>Bacteroidota</taxon>
        <taxon>Chitinophagia</taxon>
        <taxon>Chitinophagales</taxon>
        <taxon>Chitinophagaceae</taxon>
        <taxon>Puia</taxon>
    </lineage>
</organism>
<feature type="transmembrane region" description="Helical" evidence="6">
    <location>
        <begin position="151"/>
        <end position="170"/>
    </location>
</feature>
<dbReference type="AlphaFoldDB" id="A0A8J2UD91"/>
<reference evidence="9" key="2">
    <citation type="submission" date="2020-09" db="EMBL/GenBank/DDBJ databases">
        <authorList>
            <person name="Sun Q."/>
            <person name="Zhou Y."/>
        </authorList>
    </citation>
    <scope>NUCLEOTIDE SEQUENCE</scope>
    <source>
        <strain evidence="9">CGMCC 1.15448</strain>
    </source>
</reference>
<evidence type="ECO:0000256" key="6">
    <source>
        <dbReference type="SAM" id="Phobius"/>
    </source>
</evidence>